<sequence>MATAPATSGGINVRMNYDARPTTLPSPSLSLDNIGTDDMKIDEKPKTYKICFHGGDNMLGRGIQLTLPHQLPGEDSITDSCSAWHYLLMGMHIHDSNDANVHANELKDIRSQNKLGTRLWGDSLALDIQPDLRILNLETAVTRSITNDDIPWDKRINYHLNVDNFPDVFRSFSEAHGASHYAVVMSNNHALDFGRKAFDADTISIANQLPGHGHLVGIGHNRCDATTPVMIKTDRGRIHIVAAACACSGCPRGWDSGAHVSGLVWLPAITGRTNVQEAVWTLERMIPEKADGDIIILSIHWGPNWAYLYSDDDGQVWRRQLAKACVDHLGVDIIYGHSSHHIRGMELLKSTMDGADKLVIYGAGDLVNDYEGFQNPGEESYSKLGAVTLVDMDAVTGGTKAIELIPFYMDKLQLKRVHAKSEFWNPQTRRYETNPLATQMLLEQINRMSQWDSGVTGNPVSLRLDTDSADDSLPVLRYP</sequence>
<keyword evidence="5" id="KW-1185">Reference proteome</keyword>
<reference evidence="4 5" key="1">
    <citation type="journal article" date="2015" name="Genome Biol. Evol.">
        <title>Comparative Genomics of a Bacterivorous Green Alga Reveals Evolutionary Causalities and Consequences of Phago-Mixotrophic Mode of Nutrition.</title>
        <authorList>
            <person name="Burns J.A."/>
            <person name="Paasch A."/>
            <person name="Narechania A."/>
            <person name="Kim E."/>
        </authorList>
    </citation>
    <scope>NUCLEOTIDE SEQUENCE [LARGE SCALE GENOMIC DNA]</scope>
    <source>
        <strain evidence="4 5">PLY_AMNH</strain>
    </source>
</reference>
<dbReference type="InterPro" id="IPR019079">
    <property type="entry name" value="Capsule_synth_CapA"/>
</dbReference>
<evidence type="ECO:0000313" key="5">
    <source>
        <dbReference type="Proteomes" id="UP001190700"/>
    </source>
</evidence>
<feature type="compositionally biased region" description="Polar residues" evidence="2">
    <location>
        <begin position="1"/>
        <end position="10"/>
    </location>
</feature>
<dbReference type="PANTHER" id="PTHR33393:SF11">
    <property type="entry name" value="POLYGLUTAMINE SYNTHESIS ACCESSORY PROTEIN RV0574C-RELATED"/>
    <property type="match status" value="1"/>
</dbReference>
<feature type="domain" description="Capsule synthesis protein CapA" evidence="3">
    <location>
        <begin position="98"/>
        <end position="370"/>
    </location>
</feature>
<gene>
    <name evidence="4" type="ORF">CYMTET_26637</name>
</gene>
<accession>A0AAE0FRD0</accession>
<comment type="caution">
    <text evidence="4">The sequence shown here is derived from an EMBL/GenBank/DDBJ whole genome shotgun (WGS) entry which is preliminary data.</text>
</comment>
<dbReference type="PANTHER" id="PTHR33393">
    <property type="entry name" value="POLYGLUTAMINE SYNTHESIS ACCESSORY PROTEIN RV0574C-RELATED"/>
    <property type="match status" value="1"/>
</dbReference>
<dbReference type="SUPFAM" id="SSF56300">
    <property type="entry name" value="Metallo-dependent phosphatases"/>
    <property type="match status" value="1"/>
</dbReference>
<dbReference type="AlphaFoldDB" id="A0AAE0FRD0"/>
<dbReference type="InterPro" id="IPR052169">
    <property type="entry name" value="CW_Biosynth-Accessory"/>
</dbReference>
<evidence type="ECO:0000256" key="1">
    <source>
        <dbReference type="ARBA" id="ARBA00005662"/>
    </source>
</evidence>
<dbReference type="Proteomes" id="UP001190700">
    <property type="component" value="Unassembled WGS sequence"/>
</dbReference>
<evidence type="ECO:0000259" key="3">
    <source>
        <dbReference type="SMART" id="SM00854"/>
    </source>
</evidence>
<feature type="region of interest" description="Disordered" evidence="2">
    <location>
        <begin position="1"/>
        <end position="31"/>
    </location>
</feature>
<organism evidence="4 5">
    <name type="scientific">Cymbomonas tetramitiformis</name>
    <dbReference type="NCBI Taxonomy" id="36881"/>
    <lineage>
        <taxon>Eukaryota</taxon>
        <taxon>Viridiplantae</taxon>
        <taxon>Chlorophyta</taxon>
        <taxon>Pyramimonadophyceae</taxon>
        <taxon>Pyramimonadales</taxon>
        <taxon>Pyramimonadaceae</taxon>
        <taxon>Cymbomonas</taxon>
    </lineage>
</organism>
<dbReference type="Gene3D" id="3.60.21.10">
    <property type="match status" value="1"/>
</dbReference>
<dbReference type="SMART" id="SM00854">
    <property type="entry name" value="PGA_cap"/>
    <property type="match status" value="1"/>
</dbReference>
<dbReference type="Pfam" id="PF09587">
    <property type="entry name" value="PGA_cap"/>
    <property type="match status" value="1"/>
</dbReference>
<evidence type="ECO:0000256" key="2">
    <source>
        <dbReference type="SAM" id="MobiDB-lite"/>
    </source>
</evidence>
<comment type="similarity">
    <text evidence="1">Belongs to the CapA family.</text>
</comment>
<proteinExistence type="inferred from homology"/>
<dbReference type="EMBL" id="LGRX02014430">
    <property type="protein sequence ID" value="KAK3264637.1"/>
    <property type="molecule type" value="Genomic_DNA"/>
</dbReference>
<protein>
    <recommendedName>
        <fullName evidence="3">Capsule synthesis protein CapA domain-containing protein</fullName>
    </recommendedName>
</protein>
<evidence type="ECO:0000313" key="4">
    <source>
        <dbReference type="EMBL" id="KAK3264637.1"/>
    </source>
</evidence>
<dbReference type="InterPro" id="IPR029052">
    <property type="entry name" value="Metallo-depent_PP-like"/>
</dbReference>
<name>A0AAE0FRD0_9CHLO</name>